<dbReference type="EMBL" id="CVQV01000003">
    <property type="protein sequence ID" value="CRK74677.1"/>
    <property type="molecule type" value="Genomic_DNA"/>
</dbReference>
<evidence type="ECO:0000256" key="2">
    <source>
        <dbReference type="ARBA" id="ARBA00022676"/>
    </source>
</evidence>
<gene>
    <name evidence="7 9" type="primary">tgt</name>
    <name evidence="9" type="ORF">NIG5292_00712</name>
</gene>
<dbReference type="AlphaFoldDB" id="A0A0U1NIX2"/>
<dbReference type="InterPro" id="IPR036511">
    <property type="entry name" value="TGT-like_sf"/>
</dbReference>
<dbReference type="NCBIfam" id="TIGR00449">
    <property type="entry name" value="tgt_general"/>
    <property type="match status" value="1"/>
</dbReference>
<dbReference type="EC" id="2.4.2.29" evidence="7"/>
<evidence type="ECO:0000256" key="6">
    <source>
        <dbReference type="ARBA" id="ARBA00050112"/>
    </source>
</evidence>
<feature type="domain" description="tRNA-guanine(15) transglycosylase-like" evidence="8">
    <location>
        <begin position="21"/>
        <end position="374"/>
    </location>
</feature>
<evidence type="ECO:0000259" key="8">
    <source>
        <dbReference type="Pfam" id="PF01702"/>
    </source>
</evidence>
<evidence type="ECO:0000256" key="5">
    <source>
        <dbReference type="ARBA" id="ARBA00022785"/>
    </source>
</evidence>
<reference evidence="9 10" key="1">
    <citation type="submission" date="2015-04" db="EMBL/GenBank/DDBJ databases">
        <authorList>
            <person name="Syromyatnikov M.Y."/>
            <person name="Popov V.N."/>
        </authorList>
    </citation>
    <scope>NUCLEOTIDE SEQUENCE [LARGE SCALE GENOMIC DNA]</scope>
    <source>
        <strain evidence="9 10">CECT 5292</strain>
    </source>
</reference>
<evidence type="ECO:0000256" key="7">
    <source>
        <dbReference type="HAMAP-Rule" id="MF_00168"/>
    </source>
</evidence>
<feature type="binding site" evidence="7">
    <location>
        <position position="316"/>
    </location>
    <ligand>
        <name>Zn(2+)</name>
        <dbReference type="ChEBI" id="CHEBI:29105"/>
    </ligand>
</feature>
<comment type="cofactor">
    <cofactor evidence="7">
        <name>Zn(2+)</name>
        <dbReference type="ChEBI" id="CHEBI:29105"/>
    </cofactor>
    <text evidence="7">Binds 1 zinc ion per subunit.</text>
</comment>
<evidence type="ECO:0000256" key="3">
    <source>
        <dbReference type="ARBA" id="ARBA00022679"/>
    </source>
</evidence>
<feature type="binding site" evidence="7">
    <location>
        <begin position="99"/>
        <end position="103"/>
    </location>
    <ligand>
        <name>substrate</name>
    </ligand>
</feature>
<feature type="binding site" evidence="7">
    <location>
        <position position="153"/>
    </location>
    <ligand>
        <name>substrate</name>
    </ligand>
</feature>
<feature type="region of interest" description="RNA binding" evidence="7">
    <location>
        <begin position="254"/>
        <end position="260"/>
    </location>
</feature>
<keyword evidence="4 7" id="KW-0819">tRNA processing</keyword>
<comment type="pathway">
    <text evidence="1 7">tRNA modification; tRNA-queuosine biosynthesis.</text>
</comment>
<comment type="catalytic activity">
    <reaction evidence="6 7">
        <text>7-aminomethyl-7-carbaguanine + guanosine(34) in tRNA = 7-aminomethyl-7-carbaguanosine(34) in tRNA + guanine</text>
        <dbReference type="Rhea" id="RHEA:24104"/>
        <dbReference type="Rhea" id="RHEA-COMP:10341"/>
        <dbReference type="Rhea" id="RHEA-COMP:10342"/>
        <dbReference type="ChEBI" id="CHEBI:16235"/>
        <dbReference type="ChEBI" id="CHEBI:58703"/>
        <dbReference type="ChEBI" id="CHEBI:74269"/>
        <dbReference type="ChEBI" id="CHEBI:82833"/>
        <dbReference type="EC" id="2.4.2.29"/>
    </reaction>
</comment>
<feature type="binding site" evidence="7">
    <location>
        <position position="196"/>
    </location>
    <ligand>
        <name>substrate</name>
    </ligand>
</feature>
<dbReference type="UniPathway" id="UPA00392"/>
<keyword evidence="2 7" id="KW-0328">Glycosyltransferase</keyword>
<dbReference type="GO" id="GO:0008616">
    <property type="term" value="P:tRNA queuosine(34) biosynthetic process"/>
    <property type="evidence" value="ECO:0007669"/>
    <property type="project" value="UniProtKB-UniRule"/>
</dbReference>
<accession>A0A0U1NIX2</accession>
<dbReference type="HAMAP" id="MF_00168">
    <property type="entry name" value="Q_tRNA_Tgt"/>
    <property type="match status" value="1"/>
</dbReference>
<evidence type="ECO:0000256" key="4">
    <source>
        <dbReference type="ARBA" id="ARBA00022694"/>
    </source>
</evidence>
<sequence>MVKGNDMAQTFGFDLLATDGRARTGRISTPRGDIRTPAFMPVGTAATVKAMMPESVAATGADILLGNTYHLMLRPTAERIASLGGLHKFMNWDKPILTDSGGFQVMSLADLRKLTEDGVTFKSHIDGSKHMLSPERSMEIQKLLGSDIVMCFDECPALPADKARIAQSMELSMRWAKRSRDAFGDRPGYALFGIQQGGLEEDLRAQSAEALRDIGFEGYAVGGLAVGEGQEAMFGCLDFAPEQLPKDKPRYLMGVGKPDDIVGAVKRGIDMMDCVLPSRSGRTGQVFTRHGVVNIKNARHADDPRPLDEQCSCPACQKYSRAYLHHVYRSQEMISGMLLTWHNLHYFQQIMQEMRDAIAEQRFDVWEKGFHEGRAQGDIEPL</sequence>
<organism evidence="9 10">
    <name type="scientific">Nereida ignava</name>
    <dbReference type="NCBI Taxonomy" id="282199"/>
    <lineage>
        <taxon>Bacteria</taxon>
        <taxon>Pseudomonadati</taxon>
        <taxon>Pseudomonadota</taxon>
        <taxon>Alphaproteobacteria</taxon>
        <taxon>Rhodobacterales</taxon>
        <taxon>Roseobacteraceae</taxon>
        <taxon>Nereida</taxon>
    </lineage>
</organism>
<evidence type="ECO:0000313" key="9">
    <source>
        <dbReference type="EMBL" id="CRK74677.1"/>
    </source>
</evidence>
<dbReference type="Gene3D" id="3.20.20.105">
    <property type="entry name" value="Queuine tRNA-ribosyltransferase-like"/>
    <property type="match status" value="1"/>
</dbReference>
<comment type="function">
    <text evidence="7">Catalyzes the base-exchange of a guanine (G) residue with the queuine precursor 7-aminomethyl-7-deazaguanine (PreQ1) at position 34 (anticodon wobble position) in tRNAs with GU(N) anticodons (tRNA-Asp, -Asn, -His and -Tyr). Catalysis occurs through a double-displacement mechanism. The nucleophile active site attacks the C1' of nucleotide 34 to detach the guanine base from the RNA, forming a covalent enzyme-RNA intermediate. The proton acceptor active site deprotonates the incoming PreQ1, allowing a nucleophilic attack on the C1' of the ribose to form the product. After dissociation, two additional enzymatic reactions on the tRNA convert PreQ1 to queuine (Q), resulting in the hypermodified nucleoside queuosine (7-(((4,5-cis-dihydroxy-2-cyclopenten-1-yl)amino)methyl)-7-deazaguanosine).</text>
</comment>
<dbReference type="NCBIfam" id="TIGR00430">
    <property type="entry name" value="Q_tRNA_tgt"/>
    <property type="match status" value="1"/>
</dbReference>
<feature type="binding site" evidence="7">
    <location>
        <position position="313"/>
    </location>
    <ligand>
        <name>Zn(2+)</name>
        <dbReference type="ChEBI" id="CHEBI:29105"/>
    </ligand>
</feature>
<feature type="binding site" evidence="7">
    <location>
        <position position="342"/>
    </location>
    <ligand>
        <name>Zn(2+)</name>
        <dbReference type="ChEBI" id="CHEBI:29105"/>
    </ligand>
</feature>
<comment type="similarity">
    <text evidence="7">Belongs to the queuine tRNA-ribosyltransferase family.</text>
</comment>
<comment type="subunit">
    <text evidence="7">Homodimer. Within each dimer, one monomer is responsible for RNA recognition and catalysis, while the other monomer binds to the replacement base PreQ1.</text>
</comment>
<dbReference type="GO" id="GO:0046872">
    <property type="term" value="F:metal ion binding"/>
    <property type="evidence" value="ECO:0007669"/>
    <property type="project" value="UniProtKB-KW"/>
</dbReference>
<dbReference type="FunFam" id="3.20.20.105:FF:000001">
    <property type="entry name" value="Queuine tRNA-ribosyltransferase"/>
    <property type="match status" value="1"/>
</dbReference>
<keyword evidence="3 7" id="KW-0808">Transferase</keyword>
<protein>
    <recommendedName>
        <fullName evidence="7">Queuine tRNA-ribosyltransferase</fullName>
        <ecNumber evidence="7">2.4.2.29</ecNumber>
    </recommendedName>
    <alternativeName>
        <fullName evidence="7">Guanine insertion enzyme</fullName>
    </alternativeName>
    <alternativeName>
        <fullName evidence="7">tRNA-guanine transglycosylase</fullName>
    </alternativeName>
</protein>
<name>A0A0U1NIX2_9RHOB</name>
<dbReference type="PANTHER" id="PTHR46499:SF1">
    <property type="entry name" value="QUEUINE TRNA-RIBOSYLTRANSFERASE"/>
    <property type="match status" value="1"/>
</dbReference>
<dbReference type="GO" id="GO:0005829">
    <property type="term" value="C:cytosol"/>
    <property type="evidence" value="ECO:0007669"/>
    <property type="project" value="TreeGrafter"/>
</dbReference>
<evidence type="ECO:0000256" key="1">
    <source>
        <dbReference type="ARBA" id="ARBA00004691"/>
    </source>
</evidence>
<comment type="caution">
    <text evidence="7">Lacks conserved residue(s) required for the propagation of feature annotation.</text>
</comment>
<keyword evidence="5 7" id="KW-0671">Queuosine biosynthesis</keyword>
<keyword evidence="7" id="KW-0479">Metal-binding</keyword>
<evidence type="ECO:0000313" key="10">
    <source>
        <dbReference type="Proteomes" id="UP000048949"/>
    </source>
</evidence>
<proteinExistence type="inferred from homology"/>
<feature type="active site" description="Nucleophile" evidence="7">
    <location>
        <position position="273"/>
    </location>
</feature>
<dbReference type="SUPFAM" id="SSF51713">
    <property type="entry name" value="tRNA-guanine transglycosylase"/>
    <property type="match status" value="1"/>
</dbReference>
<feature type="active site" description="Proton acceptor" evidence="7">
    <location>
        <position position="99"/>
    </location>
</feature>
<dbReference type="InterPro" id="IPR050076">
    <property type="entry name" value="ArchSynthase1/Queuine_TRR"/>
</dbReference>
<dbReference type="InterPro" id="IPR004803">
    <property type="entry name" value="TGT"/>
</dbReference>
<dbReference type="Proteomes" id="UP000048949">
    <property type="component" value="Unassembled WGS sequence"/>
</dbReference>
<dbReference type="Pfam" id="PF01702">
    <property type="entry name" value="TGT"/>
    <property type="match status" value="1"/>
</dbReference>
<dbReference type="STRING" id="282199.GCA_001049735_00712"/>
<keyword evidence="7" id="KW-0862">Zinc</keyword>
<keyword evidence="10" id="KW-1185">Reference proteome</keyword>
<dbReference type="PANTHER" id="PTHR46499">
    <property type="entry name" value="QUEUINE TRNA-RIBOSYLTRANSFERASE"/>
    <property type="match status" value="1"/>
</dbReference>
<dbReference type="GO" id="GO:0008479">
    <property type="term" value="F:tRNA-guanosine(34) queuine transglycosylase activity"/>
    <property type="evidence" value="ECO:0007669"/>
    <property type="project" value="UniProtKB-UniRule"/>
</dbReference>
<feature type="binding site" evidence="7">
    <location>
        <position position="223"/>
    </location>
    <ligand>
        <name>substrate</name>
    </ligand>
</feature>
<feature type="binding site" evidence="7">
    <location>
        <position position="311"/>
    </location>
    <ligand>
        <name>Zn(2+)</name>
        <dbReference type="ChEBI" id="CHEBI:29105"/>
    </ligand>
</feature>
<dbReference type="InterPro" id="IPR002616">
    <property type="entry name" value="tRNA_ribo_trans-like"/>
</dbReference>